<comment type="caution">
    <text evidence="1">The sequence shown here is derived from an EMBL/GenBank/DDBJ whole genome shotgun (WGS) entry which is preliminary data.</text>
</comment>
<name>A0A7X2S4L7_9BACI</name>
<dbReference type="Proteomes" id="UP000434639">
    <property type="component" value="Unassembled WGS sequence"/>
</dbReference>
<reference evidence="1 2" key="1">
    <citation type="journal article" date="2017" name="Int. J. Syst. Evol. Microbiol.">
        <title>Bacillus mangrovi sp. nov., isolated from a sediment sample from a mangrove forest.</title>
        <authorList>
            <person name="Gupta V."/>
            <person name="Singh P.K."/>
            <person name="Korpole S."/>
            <person name="Tanuku N.R.S."/>
            <person name="Pinnaka A.K."/>
        </authorList>
    </citation>
    <scope>NUCLEOTIDE SEQUENCE [LARGE SCALE GENOMIC DNA]</scope>
    <source>
        <strain evidence="1 2">KCTC 33872</strain>
    </source>
</reference>
<sequence>MNKYKVRYHFSNDFYVMREVEAEGNKEGVLEAYSSGDRISFEDKRGDLISFLMKDVKLITIEDERTKYTNIAGF</sequence>
<dbReference type="RefSeq" id="WP_155111693.1">
    <property type="nucleotide sequence ID" value="NZ_WMIB01000004.1"/>
</dbReference>
<dbReference type="EMBL" id="WMIB01000004">
    <property type="protein sequence ID" value="MTH53170.1"/>
    <property type="molecule type" value="Genomic_DNA"/>
</dbReference>
<keyword evidence="2" id="KW-1185">Reference proteome</keyword>
<proteinExistence type="predicted"/>
<organism evidence="1 2">
    <name type="scientific">Metabacillus mangrovi</name>
    <dbReference type="NCBI Taxonomy" id="1491830"/>
    <lineage>
        <taxon>Bacteria</taxon>
        <taxon>Bacillati</taxon>
        <taxon>Bacillota</taxon>
        <taxon>Bacilli</taxon>
        <taxon>Bacillales</taxon>
        <taxon>Bacillaceae</taxon>
        <taxon>Metabacillus</taxon>
    </lineage>
</organism>
<evidence type="ECO:0000313" key="2">
    <source>
        <dbReference type="Proteomes" id="UP000434639"/>
    </source>
</evidence>
<dbReference type="AlphaFoldDB" id="A0A7X2S4L7"/>
<gene>
    <name evidence="1" type="ORF">GKZ89_07065</name>
</gene>
<protein>
    <submittedName>
        <fullName evidence="1">Uncharacterized protein</fullName>
    </submittedName>
</protein>
<dbReference type="OrthoDB" id="2428257at2"/>
<evidence type="ECO:0000313" key="1">
    <source>
        <dbReference type="EMBL" id="MTH53170.1"/>
    </source>
</evidence>
<accession>A0A7X2S4L7</accession>